<proteinExistence type="predicted"/>
<dbReference type="AlphaFoldDB" id="A0A0I9TSF9"/>
<dbReference type="Pfam" id="PF01817">
    <property type="entry name" value="CM_2"/>
    <property type="match status" value="1"/>
</dbReference>
<dbReference type="EMBL" id="LDPR01000007">
    <property type="protein sequence ID" value="KLO36854.1"/>
    <property type="molecule type" value="Genomic_DNA"/>
</dbReference>
<dbReference type="Gene3D" id="1.20.59.10">
    <property type="entry name" value="Chorismate mutase"/>
    <property type="match status" value="1"/>
</dbReference>
<feature type="signal peptide" evidence="6">
    <location>
        <begin position="1"/>
        <end position="21"/>
    </location>
</feature>
<dbReference type="PANTHER" id="PTHR38041:SF2">
    <property type="entry name" value="SECRETED CHORISMATE MUTASE"/>
    <property type="match status" value="1"/>
</dbReference>
<accession>A0A0I9TSF9</accession>
<evidence type="ECO:0000256" key="2">
    <source>
        <dbReference type="ARBA" id="ARBA00012404"/>
    </source>
</evidence>
<gene>
    <name evidence="8" type="ORF">ABH38_10655</name>
</gene>
<dbReference type="InterPro" id="IPR002701">
    <property type="entry name" value="CM_II_prokaryot"/>
</dbReference>
<dbReference type="GO" id="GO:0004106">
    <property type="term" value="F:chorismate mutase activity"/>
    <property type="evidence" value="ECO:0007669"/>
    <property type="project" value="UniProtKB-EC"/>
</dbReference>
<evidence type="ECO:0000313" key="9">
    <source>
        <dbReference type="Proteomes" id="UP000036334"/>
    </source>
</evidence>
<evidence type="ECO:0000256" key="3">
    <source>
        <dbReference type="ARBA" id="ARBA00022729"/>
    </source>
</evidence>
<sequence>MLGALAVLVAALIAGPPPARADGSNPLIELIDAAAQRLVVAEPVAAFKWIGHGDIEDPGRVQQVLAKMRAEASAKGVDPDYVARVFGDQINATEAIEYSRFADWKFNPSGAPTASPELSASRSSIDAFNETMLTQMTLNWDLLHSSACAVQLDAARSDVVRDRQLDGLYQQALSLATQSYC</sequence>
<dbReference type="InterPro" id="IPR036979">
    <property type="entry name" value="CM_dom_sf"/>
</dbReference>
<dbReference type="GO" id="GO:0046417">
    <property type="term" value="P:chorismate metabolic process"/>
    <property type="evidence" value="ECO:0007669"/>
    <property type="project" value="InterPro"/>
</dbReference>
<organism evidence="8 9">
    <name type="scientific">Mycobacterium haemophilum</name>
    <dbReference type="NCBI Taxonomy" id="29311"/>
    <lineage>
        <taxon>Bacteria</taxon>
        <taxon>Bacillati</taxon>
        <taxon>Actinomycetota</taxon>
        <taxon>Actinomycetes</taxon>
        <taxon>Mycobacteriales</taxon>
        <taxon>Mycobacteriaceae</taxon>
        <taxon>Mycobacterium</taxon>
    </lineage>
</organism>
<dbReference type="SMART" id="SM00830">
    <property type="entry name" value="CM_2"/>
    <property type="match status" value="1"/>
</dbReference>
<evidence type="ECO:0000256" key="5">
    <source>
        <dbReference type="PIRNR" id="PIRNR026640"/>
    </source>
</evidence>
<dbReference type="PROSITE" id="PS51168">
    <property type="entry name" value="CHORISMATE_MUT_2"/>
    <property type="match status" value="1"/>
</dbReference>
<evidence type="ECO:0000313" key="8">
    <source>
        <dbReference type="EMBL" id="KLO36854.1"/>
    </source>
</evidence>
<dbReference type="PANTHER" id="PTHR38041">
    <property type="entry name" value="CHORISMATE MUTASE"/>
    <property type="match status" value="1"/>
</dbReference>
<comment type="catalytic activity">
    <reaction evidence="5">
        <text>chorismate = prephenate</text>
        <dbReference type="Rhea" id="RHEA:13897"/>
        <dbReference type="ChEBI" id="CHEBI:29748"/>
        <dbReference type="ChEBI" id="CHEBI:29934"/>
        <dbReference type="EC" id="5.4.99.5"/>
    </reaction>
</comment>
<dbReference type="InterPro" id="IPR051331">
    <property type="entry name" value="Chorismate_mutase-related"/>
</dbReference>
<keyword evidence="4 5" id="KW-0413">Isomerase</keyword>
<dbReference type="NCBIfam" id="NF006741">
    <property type="entry name" value="PRK09269.1"/>
    <property type="match status" value="1"/>
</dbReference>
<dbReference type="InterPro" id="IPR008240">
    <property type="entry name" value="Chorismate_mutase_periplasmic"/>
</dbReference>
<dbReference type="UniPathway" id="UPA00120">
    <property type="reaction ID" value="UER00203"/>
</dbReference>
<dbReference type="InterPro" id="IPR036263">
    <property type="entry name" value="Chorismate_II_sf"/>
</dbReference>
<dbReference type="PATRIC" id="fig|29311.18.peg.3308"/>
<dbReference type="SUPFAM" id="SSF48600">
    <property type="entry name" value="Chorismate mutase II"/>
    <property type="match status" value="1"/>
</dbReference>
<evidence type="ECO:0000256" key="6">
    <source>
        <dbReference type="SAM" id="SignalP"/>
    </source>
</evidence>
<protein>
    <recommendedName>
        <fullName evidence="2 5">Chorismate mutase</fullName>
        <ecNumber evidence="2 5">5.4.99.5</ecNumber>
    </recommendedName>
</protein>
<dbReference type="EC" id="5.4.99.5" evidence="2 5"/>
<dbReference type="GO" id="GO:0009697">
    <property type="term" value="P:salicylic acid biosynthetic process"/>
    <property type="evidence" value="ECO:0007669"/>
    <property type="project" value="TreeGrafter"/>
</dbReference>
<evidence type="ECO:0000259" key="7">
    <source>
        <dbReference type="PROSITE" id="PS51168"/>
    </source>
</evidence>
<comment type="caution">
    <text evidence="8">The sequence shown here is derived from an EMBL/GenBank/DDBJ whole genome shotgun (WGS) entry which is preliminary data.</text>
</comment>
<keyword evidence="9" id="KW-1185">Reference proteome</keyword>
<keyword evidence="3 6" id="KW-0732">Signal</keyword>
<dbReference type="STRING" id="1202450.B586_11530"/>
<comment type="pathway">
    <text evidence="1 5">Metabolic intermediate biosynthesis; prephenate biosynthesis; prephenate from chorismate: step 1/1.</text>
</comment>
<dbReference type="PIRSF" id="PIRSF026640">
    <property type="entry name" value="Peripl_chor_mut"/>
    <property type="match status" value="1"/>
</dbReference>
<dbReference type="NCBIfam" id="TIGR01806">
    <property type="entry name" value="CM_mono2"/>
    <property type="match status" value="1"/>
</dbReference>
<evidence type="ECO:0000256" key="4">
    <source>
        <dbReference type="ARBA" id="ARBA00023235"/>
    </source>
</evidence>
<reference evidence="8 9" key="1">
    <citation type="submission" date="2015-05" db="EMBL/GenBank/DDBJ databases">
        <title>Genome sequence of Mycobacterium haemophilum.</title>
        <authorList>
            <person name="Greninger A.L."/>
            <person name="Cunningham G."/>
            <person name="Miller S."/>
        </authorList>
    </citation>
    <scope>NUCLEOTIDE SEQUENCE [LARGE SCALE GENOMIC DNA]</scope>
    <source>
        <strain evidence="9">UC1</strain>
    </source>
</reference>
<dbReference type="Proteomes" id="UP000036334">
    <property type="component" value="Unassembled WGS sequence"/>
</dbReference>
<feature type="domain" description="Chorismate mutase" evidence="7">
    <location>
        <begin position="8"/>
        <end position="101"/>
    </location>
</feature>
<feature type="chain" id="PRO_5005236497" description="Chorismate mutase" evidence="6">
    <location>
        <begin position="22"/>
        <end position="181"/>
    </location>
</feature>
<evidence type="ECO:0000256" key="1">
    <source>
        <dbReference type="ARBA" id="ARBA00004817"/>
    </source>
</evidence>
<comment type="function">
    <text evidence="5">Catalyzes the Claisen rearrangement of chorismate to prephenate.</text>
</comment>
<name>A0A0I9TSF9_9MYCO</name>